<keyword evidence="3" id="KW-1185">Reference proteome</keyword>
<dbReference type="Proteomes" id="UP001151760">
    <property type="component" value="Unassembled WGS sequence"/>
</dbReference>
<reference evidence="2" key="1">
    <citation type="journal article" date="2022" name="Int. J. Mol. Sci.">
        <title>Draft Genome of Tanacetum Coccineum: Genomic Comparison of Closely Related Tanacetum-Family Plants.</title>
        <authorList>
            <person name="Yamashiro T."/>
            <person name="Shiraishi A."/>
            <person name="Nakayama K."/>
            <person name="Satake H."/>
        </authorList>
    </citation>
    <scope>NUCLEOTIDE SEQUENCE</scope>
</reference>
<feature type="region of interest" description="Disordered" evidence="1">
    <location>
        <begin position="1"/>
        <end position="93"/>
    </location>
</feature>
<protein>
    <submittedName>
        <fullName evidence="2">Uncharacterized protein</fullName>
    </submittedName>
</protein>
<name>A0ABQ5D895_9ASTR</name>
<accession>A0ABQ5D895</accession>
<feature type="compositionally biased region" description="Basic and acidic residues" evidence="1">
    <location>
        <begin position="7"/>
        <end position="37"/>
    </location>
</feature>
<sequence>MEASPMNKEHVNAIDKWLDDGSRERDDGSRERDDQFREPLNITKVPVMKNVEPSRGAFKYAHKDNGGKNDGKSYVNVVKSNEKPGSGECVDNPKALKPSLVLDDSCENDSDFTLSLNGKLKDFGWAPSFNDEGDLDSDDESVNSQNACSLKEEIFDKHSDVEEIPETEFVKPEHVRNSSPISIRIHKEAREAEKSEDPFLIFIIS</sequence>
<organism evidence="2 3">
    <name type="scientific">Tanacetum coccineum</name>
    <dbReference type="NCBI Taxonomy" id="301880"/>
    <lineage>
        <taxon>Eukaryota</taxon>
        <taxon>Viridiplantae</taxon>
        <taxon>Streptophyta</taxon>
        <taxon>Embryophyta</taxon>
        <taxon>Tracheophyta</taxon>
        <taxon>Spermatophyta</taxon>
        <taxon>Magnoliopsida</taxon>
        <taxon>eudicotyledons</taxon>
        <taxon>Gunneridae</taxon>
        <taxon>Pentapetalae</taxon>
        <taxon>asterids</taxon>
        <taxon>campanulids</taxon>
        <taxon>Asterales</taxon>
        <taxon>Asteraceae</taxon>
        <taxon>Asteroideae</taxon>
        <taxon>Anthemideae</taxon>
        <taxon>Anthemidinae</taxon>
        <taxon>Tanacetum</taxon>
    </lineage>
</organism>
<reference evidence="2" key="2">
    <citation type="submission" date="2022-01" db="EMBL/GenBank/DDBJ databases">
        <authorList>
            <person name="Yamashiro T."/>
            <person name="Shiraishi A."/>
            <person name="Satake H."/>
            <person name="Nakayama K."/>
        </authorList>
    </citation>
    <scope>NUCLEOTIDE SEQUENCE</scope>
</reference>
<evidence type="ECO:0000313" key="2">
    <source>
        <dbReference type="EMBL" id="GJT34456.1"/>
    </source>
</evidence>
<evidence type="ECO:0000256" key="1">
    <source>
        <dbReference type="SAM" id="MobiDB-lite"/>
    </source>
</evidence>
<dbReference type="EMBL" id="BQNB010014965">
    <property type="protein sequence ID" value="GJT34456.1"/>
    <property type="molecule type" value="Genomic_DNA"/>
</dbReference>
<proteinExistence type="predicted"/>
<gene>
    <name evidence="2" type="ORF">Tco_0924875</name>
</gene>
<feature type="compositionally biased region" description="Basic and acidic residues" evidence="1">
    <location>
        <begin position="61"/>
        <end position="71"/>
    </location>
</feature>
<evidence type="ECO:0000313" key="3">
    <source>
        <dbReference type="Proteomes" id="UP001151760"/>
    </source>
</evidence>
<comment type="caution">
    <text evidence="2">The sequence shown here is derived from an EMBL/GenBank/DDBJ whole genome shotgun (WGS) entry which is preliminary data.</text>
</comment>